<feature type="region of interest" description="Disordered" evidence="1">
    <location>
        <begin position="181"/>
        <end position="204"/>
    </location>
</feature>
<reference evidence="4 5" key="3">
    <citation type="journal article" date="2013" name="Genome Biol.">
        <title>Assembly of a phased diploid Candida albicans genome facilitates allele-specific measurements and provides a simple model for repeat and indel structure.</title>
        <authorList>
            <person name="Muzzey D."/>
            <person name="Schwartz K."/>
            <person name="Weissman J.S."/>
            <person name="Sherlock G."/>
        </authorList>
    </citation>
    <scope>NUCLEOTIDE SEQUENCE [LARGE SCALE GENOMIC DNA]</scope>
    <source>
        <strain evidence="5">SC5314 / ATCC MYA-2876</strain>
    </source>
</reference>
<protein>
    <submittedName>
        <fullName evidence="4">Mrv8p</fullName>
    </submittedName>
</protein>
<dbReference type="RefSeq" id="XP_721819.2">
    <property type="nucleotide sequence ID" value="XM_716726.2"/>
</dbReference>
<feature type="compositionally biased region" description="Polar residues" evidence="1">
    <location>
        <begin position="181"/>
        <end position="193"/>
    </location>
</feature>
<dbReference type="STRING" id="237561.A0A1D8PNW2"/>
<evidence type="ECO:0000256" key="1">
    <source>
        <dbReference type="SAM" id="MobiDB-lite"/>
    </source>
</evidence>
<evidence type="ECO:0000313" key="4">
    <source>
        <dbReference type="EMBL" id="AOW29833.1"/>
    </source>
</evidence>
<dbReference type="InParanoid" id="A0A1D8PNW2"/>
<feature type="compositionally biased region" description="Basic and acidic residues" evidence="1">
    <location>
        <begin position="194"/>
        <end position="204"/>
    </location>
</feature>
<dbReference type="EMBL" id="CP017627">
    <property type="protein sequence ID" value="AOW29833.1"/>
    <property type="molecule type" value="Genomic_DNA"/>
</dbReference>
<dbReference type="OrthoDB" id="10342566at2759"/>
<dbReference type="VEuPathDB" id="FungiDB:C5_04250W_A"/>
<proteinExistence type="predicted"/>
<evidence type="ECO:0000313" key="5">
    <source>
        <dbReference type="Proteomes" id="UP000000559"/>
    </source>
</evidence>
<organism evidence="4 5">
    <name type="scientific">Candida albicans (strain SC5314 / ATCC MYA-2876)</name>
    <name type="common">Yeast</name>
    <dbReference type="NCBI Taxonomy" id="237561"/>
    <lineage>
        <taxon>Eukaryota</taxon>
        <taxon>Fungi</taxon>
        <taxon>Dikarya</taxon>
        <taxon>Ascomycota</taxon>
        <taxon>Saccharomycotina</taxon>
        <taxon>Pichiomycetes</taxon>
        <taxon>Debaryomycetaceae</taxon>
        <taxon>Candida/Lodderomyces clade</taxon>
        <taxon>Candida</taxon>
    </lineage>
</organism>
<keyword evidence="2" id="KW-0812">Transmembrane</keyword>
<name>A0A1D8PNW2_CANAL</name>
<dbReference type="KEGG" id="cal:CAALFM_C504250WA"/>
<reference evidence="4 5" key="1">
    <citation type="journal article" date="2004" name="Proc. Natl. Acad. Sci. U.S.A.">
        <title>The diploid genome sequence of Candida albicans.</title>
        <authorList>
            <person name="Jones T."/>
            <person name="Federspiel N.A."/>
            <person name="Chibana H."/>
            <person name="Dungan J."/>
            <person name="Kalman S."/>
            <person name="Magee B.B."/>
            <person name="Newport G."/>
            <person name="Thorstenson Y.R."/>
            <person name="Agabian N."/>
            <person name="Magee P.T."/>
            <person name="Davis R.W."/>
            <person name="Scherer S."/>
        </authorList>
    </citation>
    <scope>NUCLEOTIDE SEQUENCE [LARGE SCALE GENOMIC DNA]</scope>
    <source>
        <strain evidence="5">SC5314 / ATCC MYA-2876</strain>
    </source>
</reference>
<feature type="transmembrane region" description="Helical" evidence="2">
    <location>
        <begin position="7"/>
        <end position="28"/>
    </location>
</feature>
<feature type="transmembrane region" description="Helical" evidence="2">
    <location>
        <begin position="110"/>
        <end position="137"/>
    </location>
</feature>
<gene>
    <name evidence="3 4" type="primary">MRV8</name>
    <name evidence="4" type="ordered locus">CAALFM_C504250WA</name>
    <name evidence="3" type="ordered locus">orf19.11389</name>
</gene>
<accession>A0A1D8PNW2</accession>
<dbReference type="Proteomes" id="UP000000559">
    <property type="component" value="Chromosome 5"/>
</dbReference>
<feature type="transmembrane region" description="Helical" evidence="2">
    <location>
        <begin position="68"/>
        <end position="90"/>
    </location>
</feature>
<keyword evidence="2" id="KW-1133">Transmembrane helix</keyword>
<reference evidence="4 5" key="2">
    <citation type="journal article" date="2007" name="Genome Biol.">
        <title>Assembly of the Candida albicans genome into sixteen supercontigs aligned on the eight chromosomes.</title>
        <authorList>
            <person name="van het Hoog M."/>
            <person name="Rast T.J."/>
            <person name="Martchenko M."/>
            <person name="Grindle S."/>
            <person name="Dignard D."/>
            <person name="Hogues H."/>
            <person name="Cuomo C."/>
            <person name="Berriman M."/>
            <person name="Scherer S."/>
            <person name="Magee B.B."/>
            <person name="Whiteway M."/>
            <person name="Chibana H."/>
            <person name="Nantel A."/>
            <person name="Magee P.T."/>
        </authorList>
    </citation>
    <scope>GENOME REANNOTATION</scope>
    <source>
        <strain evidence="5">SC5314 / ATCC MYA-2876</strain>
    </source>
</reference>
<sequence length="204" mass="23163">MSTARVYIGVFFRFFQFVGNVGCFATSVNTLRPYNAFILTVTVLNFIYNCYIWFGVPIIGGLKAYNGILLGGEISFFFLYIGSSMFQAFAGYTDDWTEDDFGFSFNPYCYYASWAIGVICAALYIITFIMYVCWGLIPASRYGFSTGFCERPPFKFGCLVFDKSQVDHNCEDNNDIDLESMQHSTSNNTGTKQNEVEKQESIVF</sequence>
<dbReference type="CGD" id="CAL0000178553">
    <property type="gene designation" value="MRV8"/>
</dbReference>
<evidence type="ECO:0000313" key="3">
    <source>
        <dbReference type="CGD" id="CAL0000178553"/>
    </source>
</evidence>
<feature type="transmembrane region" description="Helical" evidence="2">
    <location>
        <begin position="34"/>
        <end position="56"/>
    </location>
</feature>
<dbReference type="PHI-base" id="PHI:10652"/>
<dbReference type="AlphaFoldDB" id="A0A1D8PNW2"/>
<keyword evidence="2" id="KW-0472">Membrane</keyword>
<keyword evidence="5" id="KW-1185">Reference proteome</keyword>
<evidence type="ECO:0000256" key="2">
    <source>
        <dbReference type="SAM" id="Phobius"/>
    </source>
</evidence>
<dbReference type="GeneID" id="3636450"/>